<sequence>MSKSDRKNEASTRMLRRFLQALDEPQAHAAPSGLDDGALVVAAPRNGITVVRARLPEATGKAALAEGLVVDSGAGRLRLNDSGRAYLRRLAVAEPALDPFRAQHGEIEKRPGPQGERPTLVNEAESPLAWLARRKGANGKPFLDRTQVDAGERFRRDIEQAQILQRVTANWEVSGAGARRGADAGVVVTEIAMDARSRLARAYDAVGPELAGLLTDVCGYLKGLETVESERGWPARSGKVVLKIALDRLAQHYGIASAAVGPARARGTLHWGAEDYRPTM</sequence>
<keyword evidence="3" id="KW-1185">Reference proteome</keyword>
<organism evidence="2 3">
    <name type="scientific">Methylocystis iwaonis</name>
    <dbReference type="NCBI Taxonomy" id="2885079"/>
    <lineage>
        <taxon>Bacteria</taxon>
        <taxon>Pseudomonadati</taxon>
        <taxon>Pseudomonadota</taxon>
        <taxon>Alphaproteobacteria</taxon>
        <taxon>Hyphomicrobiales</taxon>
        <taxon>Methylocystaceae</taxon>
        <taxon>Methylocystis</taxon>
    </lineage>
</organism>
<name>A0ABM8E6I3_9HYPH</name>
<dbReference type="RefSeq" id="WP_281931027.1">
    <property type="nucleotide sequence ID" value="NZ_AP027142.1"/>
</dbReference>
<evidence type="ECO:0000259" key="1">
    <source>
        <dbReference type="Pfam" id="PF20057"/>
    </source>
</evidence>
<reference evidence="2 3" key="1">
    <citation type="journal article" date="2023" name="Int. J. Syst. Evol. Microbiol.">
        <title>Methylocystis iwaonis sp. nov., a type II methane-oxidizing bacterium from surface soil of a rice paddy field in Japan, and emended description of the genus Methylocystis (ex Whittenbury et al. 1970) Bowman et al. 1993.</title>
        <authorList>
            <person name="Kaise H."/>
            <person name="Sawadogo J.B."/>
            <person name="Alam M.S."/>
            <person name="Ueno C."/>
            <person name="Dianou D."/>
            <person name="Shinjo R."/>
            <person name="Asakawa S."/>
        </authorList>
    </citation>
    <scope>NUCLEOTIDE SEQUENCE [LARGE SCALE GENOMIC DNA]</scope>
    <source>
        <strain evidence="2 3">SS37A-Re</strain>
    </source>
</reference>
<dbReference type="Pfam" id="PF20057">
    <property type="entry name" value="DUF6456"/>
    <property type="match status" value="1"/>
</dbReference>
<accession>A0ABM8E6I3</accession>
<proteinExistence type="predicted"/>
<feature type="domain" description="DUF6456" evidence="1">
    <location>
        <begin position="121"/>
        <end position="254"/>
    </location>
</feature>
<dbReference type="EMBL" id="AP027142">
    <property type="protein sequence ID" value="BDV33554.1"/>
    <property type="molecule type" value="Genomic_DNA"/>
</dbReference>
<protein>
    <recommendedName>
        <fullName evidence="1">DUF6456 domain-containing protein</fullName>
    </recommendedName>
</protein>
<evidence type="ECO:0000313" key="2">
    <source>
        <dbReference type="EMBL" id="BDV33554.1"/>
    </source>
</evidence>
<gene>
    <name evidence="2" type="ORF">SS37A_10830</name>
</gene>
<dbReference type="Proteomes" id="UP001317629">
    <property type="component" value="Chromosome"/>
</dbReference>
<evidence type="ECO:0000313" key="3">
    <source>
        <dbReference type="Proteomes" id="UP001317629"/>
    </source>
</evidence>
<dbReference type="InterPro" id="IPR045599">
    <property type="entry name" value="DUF6456"/>
</dbReference>